<dbReference type="EC" id="2.1.1.77" evidence="3"/>
<reference evidence="13" key="1">
    <citation type="submission" date="2020-05" db="EMBL/GenBank/DDBJ databases">
        <title>Classification of alakaliphilic streptomycetes isolated from an alkaline soil next to Lonar Crater, India and a proposal for the recognition of Streptomyces alkaliterrae sp. nov.</title>
        <authorList>
            <person name="Golinska P."/>
        </authorList>
    </citation>
    <scope>NUCLEOTIDE SEQUENCE [LARGE SCALE GENOMIC DNA]</scope>
    <source>
        <strain evidence="13">OF3</strain>
    </source>
</reference>
<dbReference type="SUPFAM" id="SSF53335">
    <property type="entry name" value="S-adenosyl-L-methionine-dependent methyltransferases"/>
    <property type="match status" value="1"/>
</dbReference>
<evidence type="ECO:0000256" key="2">
    <source>
        <dbReference type="ARBA" id="ARBA00005369"/>
    </source>
</evidence>
<dbReference type="AlphaFoldDB" id="A0A7W3WKQ4"/>
<keyword evidence="8" id="KW-0949">S-adenosyl-L-methionine</keyword>
<evidence type="ECO:0000256" key="11">
    <source>
        <dbReference type="ARBA" id="ARBA00031350"/>
    </source>
</evidence>
<dbReference type="Pfam" id="PF01135">
    <property type="entry name" value="PCMT"/>
    <property type="match status" value="1"/>
</dbReference>
<evidence type="ECO:0000256" key="7">
    <source>
        <dbReference type="ARBA" id="ARBA00022679"/>
    </source>
</evidence>
<dbReference type="Proteomes" id="UP000525686">
    <property type="component" value="Unassembled WGS sequence"/>
</dbReference>
<organism evidence="12 13">
    <name type="scientific">Streptomyces alkaliterrae</name>
    <dbReference type="NCBI Taxonomy" id="2213162"/>
    <lineage>
        <taxon>Bacteria</taxon>
        <taxon>Bacillati</taxon>
        <taxon>Actinomycetota</taxon>
        <taxon>Actinomycetes</taxon>
        <taxon>Kitasatosporales</taxon>
        <taxon>Streptomycetaceae</taxon>
        <taxon>Streptomyces</taxon>
    </lineage>
</organism>
<dbReference type="GO" id="GO:0004719">
    <property type="term" value="F:protein-L-isoaspartate (D-aspartate) O-methyltransferase activity"/>
    <property type="evidence" value="ECO:0007669"/>
    <property type="project" value="UniProtKB-EC"/>
</dbReference>
<dbReference type="EMBL" id="JABJWZ010000092">
    <property type="protein sequence ID" value="MBB1254163.1"/>
    <property type="molecule type" value="Genomic_DNA"/>
</dbReference>
<evidence type="ECO:0000256" key="10">
    <source>
        <dbReference type="ARBA" id="ARBA00031323"/>
    </source>
</evidence>
<dbReference type="CDD" id="cd02440">
    <property type="entry name" value="AdoMet_MTases"/>
    <property type="match status" value="1"/>
</dbReference>
<keyword evidence="6 12" id="KW-0489">Methyltransferase</keyword>
<evidence type="ECO:0000313" key="12">
    <source>
        <dbReference type="EMBL" id="MBB1254163.1"/>
    </source>
</evidence>
<dbReference type="InterPro" id="IPR029063">
    <property type="entry name" value="SAM-dependent_MTases_sf"/>
</dbReference>
<dbReference type="PANTHER" id="PTHR11579:SF0">
    <property type="entry name" value="PROTEIN-L-ISOASPARTATE(D-ASPARTATE) O-METHYLTRANSFERASE"/>
    <property type="match status" value="1"/>
</dbReference>
<proteinExistence type="inferred from homology"/>
<evidence type="ECO:0000256" key="1">
    <source>
        <dbReference type="ARBA" id="ARBA00004496"/>
    </source>
</evidence>
<gene>
    <name evidence="12" type="ORF">H3146_12400</name>
</gene>
<evidence type="ECO:0000256" key="9">
    <source>
        <dbReference type="ARBA" id="ARBA00030757"/>
    </source>
</evidence>
<keyword evidence="7 12" id="KW-0808">Transferase</keyword>
<accession>A0A7W3WKQ4</accession>
<evidence type="ECO:0000256" key="4">
    <source>
        <dbReference type="ARBA" id="ARBA00013346"/>
    </source>
</evidence>
<sequence length="375" mass="40775">MVRGMDQGGVVLPTRLAEAFLNTPRHPFVPAFYRREAEKFVPQHSTDGDLSRWLSQVYADDSLITEVDGVHAEDAGASPVEGVPTSSSTAPSLMADMLDALDVRPGTRILEVGTGTGYNAALLCDLAGAENVTTVDYSERLTRTAQARLGALGLHPVVHHGDGAQGVPTRAPFDRIIATCSVRRIPTSWFDHLAPDGIMVAPIKGALAGGMLARLKRRPDGTAGGHILHTPAAFMPLLSGKQQLCPVPEPTGGMSRSSELSGSVLDDWTFSFFAELHLNATTLREYHRETDGPHVTTLFDLRDGSCTRVTDQPEAPAVRVHVSGPRDLWAPIEKAHNHWLSLNRPRREWFTITTTPDVQTVTYTDPSGRPHHWAL</sequence>
<evidence type="ECO:0000256" key="3">
    <source>
        <dbReference type="ARBA" id="ARBA00011890"/>
    </source>
</evidence>
<evidence type="ECO:0000256" key="6">
    <source>
        <dbReference type="ARBA" id="ARBA00022603"/>
    </source>
</evidence>
<evidence type="ECO:0000313" key="13">
    <source>
        <dbReference type="Proteomes" id="UP000525686"/>
    </source>
</evidence>
<dbReference type="GO" id="GO:0032259">
    <property type="term" value="P:methylation"/>
    <property type="evidence" value="ECO:0007669"/>
    <property type="project" value="UniProtKB-KW"/>
</dbReference>
<name>A0A7W3WKQ4_9ACTN</name>
<evidence type="ECO:0000256" key="5">
    <source>
        <dbReference type="ARBA" id="ARBA00022490"/>
    </source>
</evidence>
<dbReference type="GO" id="GO:0005737">
    <property type="term" value="C:cytoplasm"/>
    <property type="evidence" value="ECO:0007669"/>
    <property type="project" value="UniProtKB-SubCell"/>
</dbReference>
<dbReference type="PROSITE" id="PS01279">
    <property type="entry name" value="PCMT"/>
    <property type="match status" value="1"/>
</dbReference>
<comment type="subcellular location">
    <subcellularLocation>
        <location evidence="1">Cytoplasm</location>
    </subcellularLocation>
</comment>
<dbReference type="PANTHER" id="PTHR11579">
    <property type="entry name" value="PROTEIN-L-ISOASPARTATE O-METHYLTRANSFERASE"/>
    <property type="match status" value="1"/>
</dbReference>
<keyword evidence="5" id="KW-0963">Cytoplasm</keyword>
<dbReference type="Gene3D" id="3.40.50.150">
    <property type="entry name" value="Vaccinia Virus protein VP39"/>
    <property type="match status" value="1"/>
</dbReference>
<protein>
    <recommendedName>
        <fullName evidence="4">Protein-L-isoaspartate O-methyltransferase</fullName>
        <ecNumber evidence="3">2.1.1.77</ecNumber>
    </recommendedName>
    <alternativeName>
        <fullName evidence="11">L-isoaspartyl protein carboxyl methyltransferase</fullName>
    </alternativeName>
    <alternativeName>
        <fullName evidence="9">Protein L-isoaspartyl methyltransferase</fullName>
    </alternativeName>
    <alternativeName>
        <fullName evidence="10">Protein-beta-aspartate methyltransferase</fullName>
    </alternativeName>
</protein>
<comment type="caution">
    <text evidence="12">The sequence shown here is derived from an EMBL/GenBank/DDBJ whole genome shotgun (WGS) entry which is preliminary data.</text>
</comment>
<evidence type="ECO:0000256" key="8">
    <source>
        <dbReference type="ARBA" id="ARBA00022691"/>
    </source>
</evidence>
<dbReference type="InterPro" id="IPR000682">
    <property type="entry name" value="PCMT"/>
</dbReference>
<comment type="similarity">
    <text evidence="2">Belongs to the methyltransferase superfamily. L-isoaspartyl/D-aspartyl protein methyltransferase family.</text>
</comment>